<dbReference type="Proteomes" id="UP000194151">
    <property type="component" value="Chromosome"/>
</dbReference>
<evidence type="ECO:0000256" key="4">
    <source>
        <dbReference type="RuleBase" id="RU362063"/>
    </source>
</evidence>
<evidence type="ECO:0000256" key="1">
    <source>
        <dbReference type="ARBA" id="ARBA00004418"/>
    </source>
</evidence>
<dbReference type="NCBIfam" id="TIGR03170">
    <property type="entry name" value="flgA_cterm"/>
    <property type="match status" value="1"/>
</dbReference>
<evidence type="ECO:0000256" key="3">
    <source>
        <dbReference type="ARBA" id="ARBA00022764"/>
    </source>
</evidence>
<dbReference type="Gene3D" id="3.90.1210.10">
    <property type="entry name" value="Antifreeze-like/N-acetylneuraminic acid synthase C-terminal domain"/>
    <property type="match status" value="1"/>
</dbReference>
<evidence type="ECO:0000256" key="2">
    <source>
        <dbReference type="ARBA" id="ARBA00022729"/>
    </source>
</evidence>
<keyword evidence="4" id="KW-1005">Bacterial flagellum biogenesis</keyword>
<dbReference type="PANTHER" id="PTHR36307:SF1">
    <property type="entry name" value="FLAGELLA BASAL BODY P-RING FORMATION PROTEIN FLGA"/>
    <property type="match status" value="1"/>
</dbReference>
<keyword evidence="6" id="KW-0282">Flagellum</keyword>
<keyword evidence="6" id="KW-0966">Cell projection</keyword>
<feature type="domain" description="SAF" evidence="5">
    <location>
        <begin position="115"/>
        <end position="177"/>
    </location>
</feature>
<reference evidence="6 7" key="1">
    <citation type="submission" date="2017-05" db="EMBL/GenBank/DDBJ databases">
        <title>Complete and WGS of Bordetella genogroups.</title>
        <authorList>
            <person name="Spilker T."/>
            <person name="LiPuma J."/>
        </authorList>
    </citation>
    <scope>NUCLEOTIDE SEQUENCE [LARGE SCALE GENOMIC DNA]</scope>
    <source>
        <strain evidence="6 7">AU19157</strain>
    </source>
</reference>
<dbReference type="InterPro" id="IPR039246">
    <property type="entry name" value="Flagellar_FlgA"/>
</dbReference>
<comment type="function">
    <text evidence="4">Involved in the assembly process of the P-ring formation. It may associate with FlgF on the rod constituting a structure essential for the P-ring assembly or may act as a modulator protein for the P-ring assembly.</text>
</comment>
<protein>
    <recommendedName>
        <fullName evidence="4">Flagella basal body P-ring formation protein FlgA</fullName>
    </recommendedName>
</protein>
<feature type="signal peptide" evidence="4">
    <location>
        <begin position="1"/>
        <end position="26"/>
    </location>
</feature>
<dbReference type="Pfam" id="PF13144">
    <property type="entry name" value="ChapFlgA"/>
    <property type="match status" value="1"/>
</dbReference>
<dbReference type="Gene3D" id="2.30.30.760">
    <property type="match status" value="1"/>
</dbReference>
<dbReference type="AlphaFoldDB" id="A0A1W6YLK5"/>
<gene>
    <name evidence="6" type="ORF">CAL12_11885</name>
</gene>
<dbReference type="SMART" id="SM00858">
    <property type="entry name" value="SAF"/>
    <property type="match status" value="1"/>
</dbReference>
<keyword evidence="2 4" id="KW-0732">Signal</keyword>
<dbReference type="InterPro" id="IPR013974">
    <property type="entry name" value="SAF"/>
</dbReference>
<comment type="subcellular location">
    <subcellularLocation>
        <location evidence="1 4">Periplasm</location>
    </subcellularLocation>
</comment>
<dbReference type="PANTHER" id="PTHR36307">
    <property type="entry name" value="FLAGELLA BASAL BODY P-RING FORMATION PROTEIN FLGA"/>
    <property type="match status" value="1"/>
</dbReference>
<proteinExistence type="inferred from homology"/>
<dbReference type="EMBL" id="CP021108">
    <property type="protein sequence ID" value="ARP81433.1"/>
    <property type="molecule type" value="Genomic_DNA"/>
</dbReference>
<dbReference type="InterPro" id="IPR017585">
    <property type="entry name" value="SAF_FlgA"/>
</dbReference>
<dbReference type="Pfam" id="PF17656">
    <property type="entry name" value="ChapFlgA_N"/>
    <property type="match status" value="1"/>
</dbReference>
<dbReference type="CDD" id="cd11614">
    <property type="entry name" value="SAF_CpaB_FlgA_like"/>
    <property type="match status" value="1"/>
</dbReference>
<evidence type="ECO:0000313" key="6">
    <source>
        <dbReference type="EMBL" id="ARP81433.1"/>
    </source>
</evidence>
<evidence type="ECO:0000259" key="5">
    <source>
        <dbReference type="SMART" id="SM00858"/>
    </source>
</evidence>
<name>A0A1W6YLK5_9BORD</name>
<keyword evidence="7" id="KW-1185">Reference proteome</keyword>
<feature type="chain" id="PRO_5011834449" description="Flagella basal body P-ring formation protein FlgA" evidence="4">
    <location>
        <begin position="27"/>
        <end position="239"/>
    </location>
</feature>
<evidence type="ECO:0000313" key="7">
    <source>
        <dbReference type="Proteomes" id="UP000194151"/>
    </source>
</evidence>
<accession>A0A1W6YLK5</accession>
<dbReference type="GO" id="GO:0044780">
    <property type="term" value="P:bacterial-type flagellum assembly"/>
    <property type="evidence" value="ECO:0007669"/>
    <property type="project" value="InterPro"/>
</dbReference>
<organism evidence="6 7">
    <name type="scientific">Bordetella genomosp. 8</name>
    <dbReference type="NCBI Taxonomy" id="1416806"/>
    <lineage>
        <taxon>Bacteria</taxon>
        <taxon>Pseudomonadati</taxon>
        <taxon>Pseudomonadota</taxon>
        <taxon>Betaproteobacteria</taxon>
        <taxon>Burkholderiales</taxon>
        <taxon>Alcaligenaceae</taxon>
        <taxon>Bordetella</taxon>
    </lineage>
</organism>
<dbReference type="KEGG" id="bgv:CAL12_11885"/>
<dbReference type="STRING" id="1416806.CAL12_11885"/>
<keyword evidence="3 4" id="KW-0574">Periplasm</keyword>
<dbReference type="GO" id="GO:0042597">
    <property type="term" value="C:periplasmic space"/>
    <property type="evidence" value="ECO:0007669"/>
    <property type="project" value="UniProtKB-SubCell"/>
</dbReference>
<keyword evidence="6" id="KW-0969">Cilium</keyword>
<comment type="similarity">
    <text evidence="4">Belongs to the FlgA family.</text>
</comment>
<dbReference type="InterPro" id="IPR041231">
    <property type="entry name" value="FlgA_N"/>
</dbReference>
<sequence>MPMIRRIPILALALAALGTLPGAARAQAQAVDRPQDPAAVQQVAQNYLLQQLASLPAQPNIQMDEVHTERLPACDALTASMAGPMRPRARMSVGVRCASPKPWNVYVQATVSLPGQYYVAARPINAGETLRMEDLAPRDGDLINLPPGAITDPQSVIGMTVGYRVGMGQPVRANNLRSAGSVQRGQTVRITARGAGFVVSSEGQVMQNATPGSTVEVKTSSGQVVSGILQPTGIVEVPL</sequence>